<evidence type="ECO:0000256" key="1">
    <source>
        <dbReference type="ARBA" id="ARBA00004651"/>
    </source>
</evidence>
<organism evidence="7 8">
    <name type="scientific">Mycolicibacterium moriokaense</name>
    <dbReference type="NCBI Taxonomy" id="39691"/>
    <lineage>
        <taxon>Bacteria</taxon>
        <taxon>Bacillati</taxon>
        <taxon>Actinomycetota</taxon>
        <taxon>Actinomycetes</taxon>
        <taxon>Mycobacteriales</taxon>
        <taxon>Mycobacteriaceae</taxon>
        <taxon>Mycolicibacterium</taxon>
    </lineage>
</organism>
<accession>A0AAD1HEF7</accession>
<feature type="transmembrane region" description="Helical" evidence="6">
    <location>
        <begin position="12"/>
        <end position="34"/>
    </location>
</feature>
<evidence type="ECO:0000313" key="7">
    <source>
        <dbReference type="EMBL" id="BBX03943.1"/>
    </source>
</evidence>
<dbReference type="GO" id="GO:0005886">
    <property type="term" value="C:plasma membrane"/>
    <property type="evidence" value="ECO:0007669"/>
    <property type="project" value="UniProtKB-SubCell"/>
</dbReference>
<dbReference type="EMBL" id="AP022560">
    <property type="protein sequence ID" value="BBX03943.1"/>
    <property type="molecule type" value="Genomic_DNA"/>
</dbReference>
<feature type="transmembrane region" description="Helical" evidence="6">
    <location>
        <begin position="72"/>
        <end position="93"/>
    </location>
</feature>
<evidence type="ECO:0000256" key="3">
    <source>
        <dbReference type="ARBA" id="ARBA00022692"/>
    </source>
</evidence>
<protein>
    <recommendedName>
        <fullName evidence="9">Cytochrome C oxidase subunit IV</fullName>
    </recommendedName>
</protein>
<sequence>MALIQTRSGTTKTTAVVVGVVLAALTLGSYLLGIDHLLGFSRLAMAVILVIAFVKVYLVTQYFMDIRHAPTWLKVIVHGWTVLTAGIVIGLYIGL</sequence>
<feature type="transmembrane region" description="Helical" evidence="6">
    <location>
        <begin position="40"/>
        <end position="60"/>
    </location>
</feature>
<keyword evidence="4 6" id="KW-1133">Transmembrane helix</keyword>
<evidence type="ECO:0000256" key="4">
    <source>
        <dbReference type="ARBA" id="ARBA00022989"/>
    </source>
</evidence>
<gene>
    <name evidence="7" type="ORF">MMOR_48790</name>
</gene>
<proteinExistence type="predicted"/>
<dbReference type="KEGG" id="mmor:MMOR_48790"/>
<dbReference type="Pfam" id="PF03626">
    <property type="entry name" value="COX4_pro"/>
    <property type="match status" value="1"/>
</dbReference>
<dbReference type="Proteomes" id="UP000466681">
    <property type="component" value="Chromosome"/>
</dbReference>
<dbReference type="AlphaFoldDB" id="A0AAD1HEF7"/>
<evidence type="ECO:0000256" key="2">
    <source>
        <dbReference type="ARBA" id="ARBA00022475"/>
    </source>
</evidence>
<keyword evidence="5 6" id="KW-0472">Membrane</keyword>
<keyword evidence="8" id="KW-1185">Reference proteome</keyword>
<evidence type="ECO:0008006" key="9">
    <source>
        <dbReference type="Google" id="ProtNLM"/>
    </source>
</evidence>
<evidence type="ECO:0000313" key="8">
    <source>
        <dbReference type="Proteomes" id="UP000466681"/>
    </source>
</evidence>
<evidence type="ECO:0000256" key="6">
    <source>
        <dbReference type="SAM" id="Phobius"/>
    </source>
</evidence>
<reference evidence="7 8" key="1">
    <citation type="journal article" date="2019" name="Emerg. Microbes Infect.">
        <title>Comprehensive subspecies identification of 175 nontuberculous mycobacteria species based on 7547 genomic profiles.</title>
        <authorList>
            <person name="Matsumoto Y."/>
            <person name="Kinjo T."/>
            <person name="Motooka D."/>
            <person name="Nabeya D."/>
            <person name="Jung N."/>
            <person name="Uechi K."/>
            <person name="Horii T."/>
            <person name="Iida T."/>
            <person name="Fujita J."/>
            <person name="Nakamura S."/>
        </authorList>
    </citation>
    <scope>NUCLEOTIDE SEQUENCE [LARGE SCALE GENOMIC DNA]</scope>
    <source>
        <strain evidence="7 8">JCM 6375</strain>
    </source>
</reference>
<dbReference type="InterPro" id="IPR005171">
    <property type="entry name" value="Cyt_c_oxidase_su4_prok"/>
</dbReference>
<dbReference type="RefSeq" id="WP_083149299.1">
    <property type="nucleotide sequence ID" value="NZ_AP022560.1"/>
</dbReference>
<keyword evidence="2" id="KW-1003">Cell membrane</keyword>
<name>A0AAD1HEF7_9MYCO</name>
<comment type="subcellular location">
    <subcellularLocation>
        <location evidence="1">Cell membrane</location>
        <topology evidence="1">Multi-pass membrane protein</topology>
    </subcellularLocation>
</comment>
<keyword evidence="3 6" id="KW-0812">Transmembrane</keyword>
<evidence type="ECO:0000256" key="5">
    <source>
        <dbReference type="ARBA" id="ARBA00023136"/>
    </source>
</evidence>